<dbReference type="PANTHER" id="PTHR43979">
    <property type="entry name" value="PRE-MRNA-PROCESSING FACTOR 17"/>
    <property type="match status" value="1"/>
</dbReference>
<evidence type="ECO:0000256" key="7">
    <source>
        <dbReference type="ARBA" id="ARBA00023242"/>
    </source>
</evidence>
<evidence type="ECO:0000256" key="4">
    <source>
        <dbReference type="ARBA" id="ARBA00022728"/>
    </source>
</evidence>
<dbReference type="PROSITE" id="PS50082">
    <property type="entry name" value="WD_REPEATS_2"/>
    <property type="match status" value="3"/>
</dbReference>
<comment type="subcellular location">
    <subcellularLocation>
        <location evidence="1">Nucleus</location>
    </subcellularLocation>
</comment>
<evidence type="ECO:0000256" key="10">
    <source>
        <dbReference type="SAM" id="MobiDB-lite"/>
    </source>
</evidence>
<proteinExistence type="predicted"/>
<name>A0A507C6P4_9FUNG</name>
<keyword evidence="3" id="KW-0507">mRNA processing</keyword>
<evidence type="ECO:0000313" key="12">
    <source>
        <dbReference type="EMBL" id="TPX35292.1"/>
    </source>
</evidence>
<dbReference type="InterPro" id="IPR015943">
    <property type="entry name" value="WD40/YVTN_repeat-like_dom_sf"/>
</dbReference>
<dbReference type="InterPro" id="IPR019775">
    <property type="entry name" value="WD40_repeat_CS"/>
</dbReference>
<dbReference type="CDD" id="cd00200">
    <property type="entry name" value="WD40"/>
    <property type="match status" value="1"/>
</dbReference>
<dbReference type="Pfam" id="PF03016">
    <property type="entry name" value="Exostosin_GT47"/>
    <property type="match status" value="1"/>
</dbReference>
<keyword evidence="13" id="KW-1185">Reference proteome</keyword>
<comment type="caution">
    <text evidence="12">The sequence shown here is derived from an EMBL/GenBank/DDBJ whole genome shotgun (WGS) entry which is preliminary data.</text>
</comment>
<dbReference type="GO" id="GO:0000398">
    <property type="term" value="P:mRNA splicing, via spliceosome"/>
    <property type="evidence" value="ECO:0007669"/>
    <property type="project" value="InterPro"/>
</dbReference>
<dbReference type="Pfam" id="PF00400">
    <property type="entry name" value="WD40"/>
    <property type="match status" value="5"/>
</dbReference>
<dbReference type="Proteomes" id="UP000319731">
    <property type="component" value="Unassembled WGS sequence"/>
</dbReference>
<dbReference type="PANTHER" id="PTHR43979:SF1">
    <property type="entry name" value="PRE-MRNA-PROCESSING FACTOR 17"/>
    <property type="match status" value="1"/>
</dbReference>
<organism evidence="12 13">
    <name type="scientific">Synchytrium microbalum</name>
    <dbReference type="NCBI Taxonomy" id="1806994"/>
    <lineage>
        <taxon>Eukaryota</taxon>
        <taxon>Fungi</taxon>
        <taxon>Fungi incertae sedis</taxon>
        <taxon>Chytridiomycota</taxon>
        <taxon>Chytridiomycota incertae sedis</taxon>
        <taxon>Chytridiomycetes</taxon>
        <taxon>Synchytriales</taxon>
        <taxon>Synchytriaceae</taxon>
        <taxon>Synchytrium</taxon>
    </lineage>
</organism>
<dbReference type="InterPro" id="IPR032847">
    <property type="entry name" value="PRPF17"/>
</dbReference>
<feature type="repeat" description="WD" evidence="9">
    <location>
        <begin position="404"/>
        <end position="436"/>
    </location>
</feature>
<dbReference type="RefSeq" id="XP_031025819.1">
    <property type="nucleotide sequence ID" value="XM_031168282.1"/>
</dbReference>
<keyword evidence="2 9" id="KW-0853">WD repeat</keyword>
<dbReference type="InterPro" id="IPR001680">
    <property type="entry name" value="WD40_rpt"/>
</dbReference>
<evidence type="ECO:0000256" key="1">
    <source>
        <dbReference type="ARBA" id="ARBA00004123"/>
    </source>
</evidence>
<evidence type="ECO:0000256" key="3">
    <source>
        <dbReference type="ARBA" id="ARBA00022664"/>
    </source>
</evidence>
<dbReference type="PROSITE" id="PS00678">
    <property type="entry name" value="WD_REPEATS_1"/>
    <property type="match status" value="1"/>
</dbReference>
<reference evidence="12 13" key="1">
    <citation type="journal article" date="2019" name="Sci. Rep.">
        <title>Comparative genomics of chytrid fungi reveal insights into the obligate biotrophic and pathogenic lifestyle of Synchytrium endobioticum.</title>
        <authorList>
            <person name="van de Vossenberg B.T.L.H."/>
            <person name="Warris S."/>
            <person name="Nguyen H.D.T."/>
            <person name="van Gent-Pelzer M.P.E."/>
            <person name="Joly D.L."/>
            <person name="van de Geest H.C."/>
            <person name="Bonants P.J.M."/>
            <person name="Smith D.S."/>
            <person name="Levesque C.A."/>
            <person name="van der Lee T.A.J."/>
        </authorList>
    </citation>
    <scope>NUCLEOTIDE SEQUENCE [LARGE SCALE GENOMIC DNA]</scope>
    <source>
        <strain evidence="12 13">JEL517</strain>
    </source>
</reference>
<evidence type="ECO:0000256" key="2">
    <source>
        <dbReference type="ARBA" id="ARBA00022574"/>
    </source>
</evidence>
<evidence type="ECO:0000256" key="5">
    <source>
        <dbReference type="ARBA" id="ARBA00022737"/>
    </source>
</evidence>
<dbReference type="EMBL" id="QEAO01000009">
    <property type="protein sequence ID" value="TPX35292.1"/>
    <property type="molecule type" value="Genomic_DNA"/>
</dbReference>
<feature type="repeat" description="WD" evidence="9">
    <location>
        <begin position="318"/>
        <end position="359"/>
    </location>
</feature>
<keyword evidence="4" id="KW-0747">Spliceosome</keyword>
<evidence type="ECO:0000256" key="9">
    <source>
        <dbReference type="PROSITE-ProRule" id="PRU00221"/>
    </source>
</evidence>
<evidence type="ECO:0000256" key="8">
    <source>
        <dbReference type="ARBA" id="ARBA00068146"/>
    </source>
</evidence>
<evidence type="ECO:0000259" key="11">
    <source>
        <dbReference type="Pfam" id="PF03016"/>
    </source>
</evidence>
<feature type="repeat" description="WD" evidence="9">
    <location>
        <begin position="274"/>
        <end position="316"/>
    </location>
</feature>
<keyword evidence="6" id="KW-0508">mRNA splicing</keyword>
<dbReference type="InterPro" id="IPR036322">
    <property type="entry name" value="WD40_repeat_dom_sf"/>
</dbReference>
<feature type="region of interest" description="Disordered" evidence="10">
    <location>
        <begin position="1"/>
        <end position="23"/>
    </location>
</feature>
<dbReference type="PROSITE" id="PS50294">
    <property type="entry name" value="WD_REPEATS_REGION"/>
    <property type="match status" value="3"/>
</dbReference>
<dbReference type="SMART" id="SM00320">
    <property type="entry name" value="WD40"/>
    <property type="match status" value="7"/>
</dbReference>
<accession>A0A507C6P4</accession>
<protein>
    <recommendedName>
        <fullName evidence="8">Pre-mRNA-processing factor 17</fullName>
    </recommendedName>
</protein>
<dbReference type="SUPFAM" id="SSF50978">
    <property type="entry name" value="WD40 repeat-like"/>
    <property type="match status" value="1"/>
</dbReference>
<feature type="domain" description="Exostosin GT47" evidence="11">
    <location>
        <begin position="637"/>
        <end position="932"/>
    </location>
</feature>
<dbReference type="STRING" id="1806994.A0A507C6P4"/>
<dbReference type="GO" id="GO:0003729">
    <property type="term" value="F:mRNA binding"/>
    <property type="evidence" value="ECO:0007669"/>
    <property type="project" value="TreeGrafter"/>
</dbReference>
<dbReference type="AlphaFoldDB" id="A0A507C6P4"/>
<dbReference type="GeneID" id="42003579"/>
<dbReference type="OrthoDB" id="10257301at2759"/>
<evidence type="ECO:0000313" key="13">
    <source>
        <dbReference type="Proteomes" id="UP000319731"/>
    </source>
</evidence>
<dbReference type="GO" id="GO:0071013">
    <property type="term" value="C:catalytic step 2 spliceosome"/>
    <property type="evidence" value="ECO:0007669"/>
    <property type="project" value="InterPro"/>
</dbReference>
<dbReference type="Gene3D" id="2.130.10.10">
    <property type="entry name" value="YVTN repeat-like/Quinoprotein amine dehydrogenase"/>
    <property type="match status" value="1"/>
</dbReference>
<evidence type="ECO:0000256" key="6">
    <source>
        <dbReference type="ARBA" id="ARBA00023187"/>
    </source>
</evidence>
<sequence length="1009" mass="114630">MQALGGYGSGSEEDEEPAVVKKPRVELAPDVNAQDLSSYRPLTSPKTKELTHNMLYQDLAKPVAGPANPWRAAHQEQKNTLTGYVERFHVNDVTFNTLQRTYHNFGYTVDPNSNGDVMVGNAEVAYKMNGATINDSIKREAPAPKRKARGDVVSDPLNFTGPWAGYEEERVGPGTIAAPSEAERYAAEYASTGTIGGIATPANTNEPVVVTVGSTNPEKAEIQPGSERTVFHGESEKDYLGRTYMHVPTDLDVNLLGESGSQECFLPKKLIHTWTGHTKGVNAIRFFPKSGHLLLSCSMDGKAKLWDVYHDRRVLRTYIGHSKGIRDVSFNNDGTRFLTASYDRFMKLWDTETGQCISSFTTRKTPYCIKFNPDDDKQHIFLAGMQDKKIVQFDINSGEITQEYDQHLGAVNTITFVDDNRRFVTTSDDKTLRVWEYDIPVVIKYIAEPDMHSMPAAALSPNKKWLVCTSLDNQIVVYSARDRFRENRKKGFRGHLIAGYACQPSFSPDGRFISSGDSAGFVWFWDWKSCKVLKKMKCHDRVVLNAEWHPHETSKMATCSWDGTINETETTIQRASLPGNSTESTDTRMLVQDRDQGYHANPNYTMSYEWYDLMRVDIRHKAFNSFEIARRQSILANLKIYVYDMDPATSGKQLYEADNSRIMRNCRLSYWAYEVFFHEYLLQSPYITKNASEASLFYIPIYSSCYFFDIGWKSIANATALVRDGIKSLAAKEPRVQAALDGKRKDHIIVYSHGRGSVYAPPEMSSQFIHISPFRAGPRDIITPLFAIPEGLPNRNAWHYGFREYFATFAGSCAPSNSAPIRIKLCDLLDDLLKSDPAFFSYPRITLLALIAGHKWRPKIEHFDEMRRTTFCLAPAGWSPSSVRFFESVYGGCIPVLIGSDDIDFPFADTIHLQNAIVWIPEEDISRMFDILLAIDEQEVIKRQLILREIGPYNFYYMWQAIQLKKLQIQEARDKVIEFPKWLEESYERDAFDNLLLDLAHRSTLVSLT</sequence>
<keyword evidence="7" id="KW-0539">Nucleus</keyword>
<keyword evidence="5" id="KW-0677">Repeat</keyword>
<gene>
    <name evidence="12" type="ORF">SmJEL517_g02354</name>
</gene>
<dbReference type="InterPro" id="IPR040911">
    <property type="entry name" value="Exostosin_GT47"/>
</dbReference>
<dbReference type="FunFam" id="2.130.10.10:FF:000034">
    <property type="entry name" value="Pre-mRNA-processing factor 17, putative"/>
    <property type="match status" value="1"/>
</dbReference>